<proteinExistence type="inferred from homology"/>
<evidence type="ECO:0000313" key="4">
    <source>
        <dbReference type="Proteomes" id="UP001525890"/>
    </source>
</evidence>
<dbReference type="SUPFAM" id="SSF51735">
    <property type="entry name" value="NAD(P)-binding Rossmann-fold domains"/>
    <property type="match status" value="1"/>
</dbReference>
<comment type="caution">
    <text evidence="3">The sequence shown here is derived from an EMBL/GenBank/DDBJ whole genome shotgun (WGS) entry which is preliminary data.</text>
</comment>
<comment type="similarity">
    <text evidence="1">Belongs to the NAD(P)-dependent epimerase/dehydratase family.</text>
</comment>
<accession>A0ABT2ML43</accession>
<keyword evidence="4" id="KW-1185">Reference proteome</keyword>
<dbReference type="InterPro" id="IPR036291">
    <property type="entry name" value="NAD(P)-bd_dom_sf"/>
</dbReference>
<gene>
    <name evidence="3" type="ORF">NG799_02535</name>
</gene>
<dbReference type="Gene3D" id="3.40.50.720">
    <property type="entry name" value="NAD(P)-binding Rossmann-like Domain"/>
    <property type="match status" value="1"/>
</dbReference>
<reference evidence="3 4" key="1">
    <citation type="journal article" date="2022" name="Front. Microbiol.">
        <title>High genomic differentiation and limited gene flow indicate recent cryptic speciation within the genus Laspinema (cyanobacteria).</title>
        <authorList>
            <person name="Stanojkovic A."/>
            <person name="Skoupy S."/>
            <person name="Skaloud P."/>
            <person name="Dvorak P."/>
        </authorList>
    </citation>
    <scope>NUCLEOTIDE SEQUENCE [LARGE SCALE GENOMIC DNA]</scope>
    <source>
        <strain evidence="3 4">D2a</strain>
    </source>
</reference>
<dbReference type="PANTHER" id="PTHR43000">
    <property type="entry name" value="DTDP-D-GLUCOSE 4,6-DEHYDRATASE-RELATED"/>
    <property type="match status" value="1"/>
</dbReference>
<evidence type="ECO:0000256" key="1">
    <source>
        <dbReference type="ARBA" id="ARBA00007637"/>
    </source>
</evidence>
<evidence type="ECO:0000313" key="3">
    <source>
        <dbReference type="EMBL" id="MCT7965207.1"/>
    </source>
</evidence>
<evidence type="ECO:0000259" key="2">
    <source>
        <dbReference type="Pfam" id="PF01370"/>
    </source>
</evidence>
<name>A0ABT2ML43_9CYAN</name>
<dbReference type="EMBL" id="JAMXFF010000002">
    <property type="protein sequence ID" value="MCT7965207.1"/>
    <property type="molecule type" value="Genomic_DNA"/>
</dbReference>
<organism evidence="3 4">
    <name type="scientific">Laspinema palackyanum D2a</name>
    <dbReference type="NCBI Taxonomy" id="2953684"/>
    <lineage>
        <taxon>Bacteria</taxon>
        <taxon>Bacillati</taxon>
        <taxon>Cyanobacteriota</taxon>
        <taxon>Cyanophyceae</taxon>
        <taxon>Oscillatoriophycideae</taxon>
        <taxon>Oscillatoriales</taxon>
        <taxon>Laspinemataceae</taxon>
        <taxon>Laspinema</taxon>
        <taxon>Laspinema palackyanum</taxon>
    </lineage>
</organism>
<feature type="domain" description="NAD-dependent epimerase/dehydratase" evidence="2">
    <location>
        <begin position="4"/>
        <end position="226"/>
    </location>
</feature>
<sequence>MKKVLVTGGTGFIGQHSLPLLFDKGYEVHAVSSQPINSSNPEVHWHQANLLEPAEVSRLMFQVKPSHLLHFAWFAIPGKYWTALENFQWVQGSLSLLQEFAQYGGQRVVMAGTCAEYNWDYGYCSEKVTPLDPKTLYGRCKNSLQSLLDAYAGQTGISSAWGRIFFAYGPHEYGDRLVPSVIRSLLQGKTAPCSHGNQIRDFLYVKDVADAFVSLLESPVSGPINIASGQPVPLKDIIYQVAEILNGSELIELGVIPTSATEPPLVMGDIGRLKDELCWQPQFSLNQGLNETITWWKNQTDAYKN</sequence>
<dbReference type="RefSeq" id="WP_368004911.1">
    <property type="nucleotide sequence ID" value="NZ_JAMXFF010000002.1"/>
</dbReference>
<dbReference type="Pfam" id="PF01370">
    <property type="entry name" value="Epimerase"/>
    <property type="match status" value="1"/>
</dbReference>
<protein>
    <submittedName>
        <fullName evidence="3">NAD(P)-dependent oxidoreductase</fullName>
    </submittedName>
</protein>
<dbReference type="Proteomes" id="UP001525890">
    <property type="component" value="Unassembled WGS sequence"/>
</dbReference>
<dbReference type="InterPro" id="IPR001509">
    <property type="entry name" value="Epimerase_deHydtase"/>
</dbReference>